<sequence>MVREAHHVKSLFNTGVMLYLTGIAVLVLLGLISGTAGESLVGAGRGEPAV</sequence>
<gene>
    <name evidence="2" type="ORF">NCTC9183_05020</name>
</gene>
<feature type="transmembrane region" description="Helical" evidence="1">
    <location>
        <begin position="12"/>
        <end position="32"/>
    </location>
</feature>
<organism evidence="2">
    <name type="scientific">Klebsiella pneumoniae</name>
    <dbReference type="NCBI Taxonomy" id="573"/>
    <lineage>
        <taxon>Bacteria</taxon>
        <taxon>Pseudomonadati</taxon>
        <taxon>Pseudomonadota</taxon>
        <taxon>Gammaproteobacteria</taxon>
        <taxon>Enterobacterales</taxon>
        <taxon>Enterobacteriaceae</taxon>
        <taxon>Klebsiella/Raoultella group</taxon>
        <taxon>Klebsiella</taxon>
        <taxon>Klebsiella pneumoniae complex</taxon>
    </lineage>
</organism>
<evidence type="ECO:0000313" key="2">
    <source>
        <dbReference type="EMBL" id="VTM57540.1"/>
    </source>
</evidence>
<dbReference type="EMBL" id="CABDVL010000003">
    <property type="protein sequence ID" value="VTM57540.1"/>
    <property type="molecule type" value="Genomic_DNA"/>
</dbReference>
<protein>
    <submittedName>
        <fullName evidence="2">Inner membrane protein</fullName>
    </submittedName>
</protein>
<evidence type="ECO:0000256" key="1">
    <source>
        <dbReference type="SAM" id="Phobius"/>
    </source>
</evidence>
<dbReference type="AlphaFoldDB" id="A0A4P0YB24"/>
<keyword evidence="1" id="KW-1133">Transmembrane helix</keyword>
<reference evidence="2" key="1">
    <citation type="submission" date="2019-04" db="EMBL/GenBank/DDBJ databases">
        <authorList>
            <consortium name="Pathogen Informatics"/>
        </authorList>
    </citation>
    <scope>NUCLEOTIDE SEQUENCE</scope>
    <source>
        <strain evidence="2">NCTC9183</strain>
    </source>
</reference>
<dbReference type="Proteomes" id="UP000507695">
    <property type="component" value="Unassembled WGS sequence"/>
</dbReference>
<name>A0A4P0YB24_KLEPN</name>
<keyword evidence="1" id="KW-0472">Membrane</keyword>
<proteinExistence type="predicted"/>
<accession>A0A4P0YB24</accession>
<keyword evidence="1" id="KW-0812">Transmembrane</keyword>